<comment type="caution">
    <text evidence="2">The sequence shown here is derived from an EMBL/GenBank/DDBJ whole genome shotgun (WGS) entry which is preliminary data.</text>
</comment>
<feature type="region of interest" description="Disordered" evidence="1">
    <location>
        <begin position="53"/>
        <end position="74"/>
    </location>
</feature>
<sequence length="74" mass="8151">MRNEHHVLPHAAGGWDIKKADNSRIIAHLDTKKEAVTKARALSVQEQSELIIHGKDGTIQSKDSHGHDPRAIKG</sequence>
<protein>
    <submittedName>
        <fullName evidence="2">DUF2188 domain-containing protein</fullName>
    </submittedName>
</protein>
<reference evidence="2 3" key="1">
    <citation type="submission" date="2024-08" db="EMBL/GenBank/DDBJ databases">
        <title>Draft Genome Sequence of Legionella lytica strain DSB2004, Isolated From a Fire Sprinkler System.</title>
        <authorList>
            <person name="Everhart A.D."/>
            <person name="Kidane D.T."/>
            <person name="Farone A.L."/>
            <person name="Farone M.B."/>
        </authorList>
    </citation>
    <scope>NUCLEOTIDE SEQUENCE [LARGE SCALE GENOMIC DNA]</scope>
    <source>
        <strain evidence="2 3">DSB2004</strain>
    </source>
</reference>
<name>A0ABW8DBU4_9GAMM</name>
<organism evidence="2 3">
    <name type="scientific">Legionella lytica</name>
    <dbReference type="NCBI Taxonomy" id="96232"/>
    <lineage>
        <taxon>Bacteria</taxon>
        <taxon>Pseudomonadati</taxon>
        <taxon>Pseudomonadota</taxon>
        <taxon>Gammaproteobacteria</taxon>
        <taxon>Legionellales</taxon>
        <taxon>Legionellaceae</taxon>
        <taxon>Legionella</taxon>
    </lineage>
</organism>
<proteinExistence type="predicted"/>
<accession>A0ABW8DBU4</accession>
<dbReference type="Pfam" id="PF09954">
    <property type="entry name" value="DUF2188"/>
    <property type="match status" value="1"/>
</dbReference>
<dbReference type="EMBL" id="JBGORX010000015">
    <property type="protein sequence ID" value="MFJ1270174.1"/>
    <property type="molecule type" value="Genomic_DNA"/>
</dbReference>
<evidence type="ECO:0000313" key="2">
    <source>
        <dbReference type="EMBL" id="MFJ1270174.1"/>
    </source>
</evidence>
<gene>
    <name evidence="2" type="ORF">ACD661_16590</name>
</gene>
<dbReference type="RefSeq" id="WP_400188961.1">
    <property type="nucleotide sequence ID" value="NZ_JBGORX010000015.1"/>
</dbReference>
<evidence type="ECO:0000256" key="1">
    <source>
        <dbReference type="SAM" id="MobiDB-lite"/>
    </source>
</evidence>
<dbReference type="Proteomes" id="UP001615550">
    <property type="component" value="Unassembled WGS sequence"/>
</dbReference>
<dbReference type="InterPro" id="IPR018691">
    <property type="entry name" value="DUF2188"/>
</dbReference>
<evidence type="ECO:0000313" key="3">
    <source>
        <dbReference type="Proteomes" id="UP001615550"/>
    </source>
</evidence>
<keyword evidence="3" id="KW-1185">Reference proteome</keyword>